<evidence type="ECO:0000256" key="1">
    <source>
        <dbReference type="SAM" id="MobiDB-lite"/>
    </source>
</evidence>
<feature type="compositionally biased region" description="Low complexity" evidence="1">
    <location>
        <begin position="263"/>
        <end position="273"/>
    </location>
</feature>
<reference evidence="2 3" key="1">
    <citation type="journal article" date="2023" name="Commun. Biol.">
        <title>Reorganization of the ancestral sex-determining regions during the evolution of trioecy in Pleodorina starrii.</title>
        <authorList>
            <person name="Takahashi K."/>
            <person name="Suzuki S."/>
            <person name="Kawai-Toyooka H."/>
            <person name="Yamamoto K."/>
            <person name="Hamaji T."/>
            <person name="Ootsuki R."/>
            <person name="Yamaguchi H."/>
            <person name="Kawachi M."/>
            <person name="Higashiyama T."/>
            <person name="Nozaki H."/>
        </authorList>
    </citation>
    <scope>NUCLEOTIDE SEQUENCE [LARGE SCALE GENOMIC DNA]</scope>
    <source>
        <strain evidence="2 3">NIES-4479</strain>
    </source>
</reference>
<sequence>MVLSVLHPFRRNSKCIGGCSRLLPGLGLRALMVDATDPEARDNSGSEDSCLATDSHQASARKGQRTVGAVGSKAATSGGEHHGPVRAAQRRKGERRKVLPVLGGDTFTSNVASILVRWPHTPPARQPRNWLEVTSTERFRWLFPRRPTLLTEQATQGLKALAASGAYGIDDGGGGLAAAAASGVAQYDAHHAALSELVDRLQALQRHLQDATPDDDENGNDTIVAVAAFTADDDICDADGEGEPSALHLRSAADPASSLGKDAGAAASSTSGRGVDEAGPATPAASLGRHRRRPAGWQRGPKPAPPWDDTQPFQTSVGTVYHFWRLCPYG</sequence>
<gene>
    <name evidence="2" type="primary">PLEST003138</name>
    <name evidence="2" type="ORF">PLESTB_001168500</name>
</gene>
<feature type="region of interest" description="Disordered" evidence="1">
    <location>
        <begin position="235"/>
        <end position="314"/>
    </location>
</feature>
<dbReference type="Proteomes" id="UP001165080">
    <property type="component" value="Unassembled WGS sequence"/>
</dbReference>
<evidence type="ECO:0000313" key="3">
    <source>
        <dbReference type="Proteomes" id="UP001165080"/>
    </source>
</evidence>
<comment type="caution">
    <text evidence="2">The sequence shown here is derived from an EMBL/GenBank/DDBJ whole genome shotgun (WGS) entry which is preliminary data.</text>
</comment>
<protein>
    <submittedName>
        <fullName evidence="2">Uncharacterized protein</fullName>
    </submittedName>
</protein>
<organism evidence="2 3">
    <name type="scientific">Pleodorina starrii</name>
    <dbReference type="NCBI Taxonomy" id="330485"/>
    <lineage>
        <taxon>Eukaryota</taxon>
        <taxon>Viridiplantae</taxon>
        <taxon>Chlorophyta</taxon>
        <taxon>core chlorophytes</taxon>
        <taxon>Chlorophyceae</taxon>
        <taxon>CS clade</taxon>
        <taxon>Chlamydomonadales</taxon>
        <taxon>Volvocaceae</taxon>
        <taxon>Pleodorina</taxon>
    </lineage>
</organism>
<dbReference type="AlphaFoldDB" id="A0A9W6BR83"/>
<proteinExistence type="predicted"/>
<keyword evidence="3" id="KW-1185">Reference proteome</keyword>
<dbReference type="EMBL" id="BRXU01000017">
    <property type="protein sequence ID" value="GLC56966.1"/>
    <property type="molecule type" value="Genomic_DNA"/>
</dbReference>
<feature type="region of interest" description="Disordered" evidence="1">
    <location>
        <begin position="38"/>
        <end position="94"/>
    </location>
</feature>
<accession>A0A9W6BR83</accession>
<name>A0A9W6BR83_9CHLO</name>
<evidence type="ECO:0000313" key="2">
    <source>
        <dbReference type="EMBL" id="GLC56966.1"/>
    </source>
</evidence>